<dbReference type="Pfam" id="PF00005">
    <property type="entry name" value="ABC_tran"/>
    <property type="match status" value="1"/>
</dbReference>
<evidence type="ECO:0000313" key="10">
    <source>
        <dbReference type="Proteomes" id="UP000245166"/>
    </source>
</evidence>
<dbReference type="SUPFAM" id="SSF52540">
    <property type="entry name" value="P-loop containing nucleoside triphosphate hydrolases"/>
    <property type="match status" value="1"/>
</dbReference>
<dbReference type="PROSITE" id="PS50893">
    <property type="entry name" value="ABC_TRANSPORTER_2"/>
    <property type="match status" value="1"/>
</dbReference>
<dbReference type="Gene3D" id="1.20.1560.10">
    <property type="entry name" value="ABC transporter type 1, transmembrane domain"/>
    <property type="match status" value="1"/>
</dbReference>
<evidence type="ECO:0000256" key="2">
    <source>
        <dbReference type="ARBA" id="ARBA00022692"/>
    </source>
</evidence>
<reference evidence="9 10" key="1">
    <citation type="submission" date="2018-03" db="EMBL/GenBank/DDBJ databases">
        <title>Genome assembly of novel Miniimonas species PCH200.</title>
        <authorList>
            <person name="Thakur V."/>
            <person name="Kumar V."/>
            <person name="Singh D."/>
        </authorList>
    </citation>
    <scope>NUCLEOTIDE SEQUENCE [LARGE SCALE GENOMIC DNA]</scope>
    <source>
        <strain evidence="9 10">PCH200</strain>
    </source>
</reference>
<keyword evidence="9" id="KW-0547">Nucleotide-binding</keyword>
<sequence>MWWRAGQQRGLVVAGVGLGIVNAMTQAAAPYVLGRAVDDGLRTGVMSALVTWSGVLLGLWVLRSLSGVLAHRVDVANWLRACLGTIHLMGDTVATKGESVRRTIATGEVVATVASDSPRIGEVYAFVGRFLGGLVAYVAVAVILLNASATLGLAVLLGIPVVAGILALIVKPLQARQSEHREQNGRLTVLGSDTVSGLRILRGIGGEEAFTARYRAQSQRVREAGVRVAGTQSLLDMMQTLLPGLFLAGVLWYGARLAIAGDIEPGQLVAFYGYAAFLTTPLNDATQGVQILTRARIATARVLTVLRTTPAVSESASTTPLPTEPSDLVDPTSGLRVEPGRLVALVAADPDETAAIATRLGRFEDASELPSPTYGGVPLTTAPLAEVRRRIVVSEATPSIFTGVLASELDVRDSGDRSRIEAAVRVADAGDVLDSLPGGLDGAVAEKGRTLSGGQRQRVSLARALLTDAEVLVMIEPTSAVDAHTEARIASRLRPAREGRTTVVVTASPLVLDRVDEVVLVVDGKVATRGAHHDLMHDAELAARGDLVGARARAAMAYRRVVSRSVDDYAPAETPGTPPPTAPPTPTTGTTTPAGGAR</sequence>
<feature type="region of interest" description="Disordered" evidence="5">
    <location>
        <begin position="313"/>
        <end position="333"/>
    </location>
</feature>
<feature type="transmembrane region" description="Helical" evidence="6">
    <location>
        <begin position="241"/>
        <end position="259"/>
    </location>
</feature>
<gene>
    <name evidence="9" type="ORF">C8046_06780</name>
</gene>
<proteinExistence type="predicted"/>
<feature type="domain" description="ABC transporter" evidence="7">
    <location>
        <begin position="300"/>
        <end position="548"/>
    </location>
</feature>
<name>A0A2U1ZTT8_9MICO</name>
<dbReference type="PANTHER" id="PTHR43394">
    <property type="entry name" value="ATP-DEPENDENT PERMEASE MDL1, MITOCHONDRIAL"/>
    <property type="match status" value="1"/>
</dbReference>
<keyword evidence="9" id="KW-0067">ATP-binding</keyword>
<dbReference type="Pfam" id="PF00664">
    <property type="entry name" value="ABC_membrane"/>
    <property type="match status" value="1"/>
</dbReference>
<dbReference type="CDD" id="cd07346">
    <property type="entry name" value="ABC_6TM_exporters"/>
    <property type="match status" value="1"/>
</dbReference>
<dbReference type="AlphaFoldDB" id="A0A2U1ZTT8"/>
<feature type="transmembrane region" description="Helical" evidence="6">
    <location>
        <begin position="151"/>
        <end position="170"/>
    </location>
</feature>
<evidence type="ECO:0000259" key="8">
    <source>
        <dbReference type="PROSITE" id="PS50929"/>
    </source>
</evidence>
<dbReference type="GO" id="GO:0015421">
    <property type="term" value="F:ABC-type oligopeptide transporter activity"/>
    <property type="evidence" value="ECO:0007669"/>
    <property type="project" value="TreeGrafter"/>
</dbReference>
<dbReference type="Proteomes" id="UP000245166">
    <property type="component" value="Unassembled WGS sequence"/>
</dbReference>
<dbReference type="InterPro" id="IPR017871">
    <property type="entry name" value="ABC_transporter-like_CS"/>
</dbReference>
<dbReference type="InterPro" id="IPR011527">
    <property type="entry name" value="ABC1_TM_dom"/>
</dbReference>
<evidence type="ECO:0000256" key="5">
    <source>
        <dbReference type="SAM" id="MobiDB-lite"/>
    </source>
</evidence>
<dbReference type="SUPFAM" id="SSF90123">
    <property type="entry name" value="ABC transporter transmembrane region"/>
    <property type="match status" value="1"/>
</dbReference>
<dbReference type="Gene3D" id="3.40.50.300">
    <property type="entry name" value="P-loop containing nucleotide triphosphate hydrolases"/>
    <property type="match status" value="1"/>
</dbReference>
<accession>A0A2U1ZTT8</accession>
<keyword evidence="10" id="KW-1185">Reference proteome</keyword>
<feature type="compositionally biased region" description="Low complexity" evidence="5">
    <location>
        <begin position="587"/>
        <end position="598"/>
    </location>
</feature>
<dbReference type="InterPro" id="IPR039421">
    <property type="entry name" value="Type_1_exporter"/>
</dbReference>
<feature type="domain" description="ABC transmembrane type-1" evidence="8">
    <location>
        <begin position="13"/>
        <end position="294"/>
    </location>
</feature>
<evidence type="ECO:0000256" key="1">
    <source>
        <dbReference type="ARBA" id="ARBA00004651"/>
    </source>
</evidence>
<feature type="compositionally biased region" description="Pro residues" evidence="5">
    <location>
        <begin position="576"/>
        <end position="586"/>
    </location>
</feature>
<dbReference type="OrthoDB" id="4966664at2"/>
<dbReference type="GO" id="GO:0005886">
    <property type="term" value="C:plasma membrane"/>
    <property type="evidence" value="ECO:0007669"/>
    <property type="project" value="UniProtKB-SubCell"/>
</dbReference>
<protein>
    <submittedName>
        <fullName evidence="9">ABC transporter ATP-binding protein</fullName>
    </submittedName>
</protein>
<comment type="subcellular location">
    <subcellularLocation>
        <location evidence="1">Cell membrane</location>
        <topology evidence="1">Multi-pass membrane protein</topology>
    </subcellularLocation>
</comment>
<feature type="transmembrane region" description="Helical" evidence="6">
    <location>
        <begin position="123"/>
        <end position="145"/>
    </location>
</feature>
<feature type="region of interest" description="Disordered" evidence="5">
    <location>
        <begin position="568"/>
        <end position="598"/>
    </location>
</feature>
<evidence type="ECO:0000259" key="7">
    <source>
        <dbReference type="PROSITE" id="PS50893"/>
    </source>
</evidence>
<evidence type="ECO:0000313" key="9">
    <source>
        <dbReference type="EMBL" id="PWD50398.1"/>
    </source>
</evidence>
<organism evidence="9 10">
    <name type="scientific">Serinibacter arcticus</name>
    <dbReference type="NCBI Taxonomy" id="1655435"/>
    <lineage>
        <taxon>Bacteria</taxon>
        <taxon>Bacillati</taxon>
        <taxon>Actinomycetota</taxon>
        <taxon>Actinomycetes</taxon>
        <taxon>Micrococcales</taxon>
        <taxon>Beutenbergiaceae</taxon>
        <taxon>Serinibacter</taxon>
    </lineage>
</organism>
<dbReference type="InterPro" id="IPR036640">
    <property type="entry name" value="ABC1_TM_sf"/>
</dbReference>
<dbReference type="PROSITE" id="PS00211">
    <property type="entry name" value="ABC_TRANSPORTER_1"/>
    <property type="match status" value="1"/>
</dbReference>
<keyword evidence="3 6" id="KW-1133">Transmembrane helix</keyword>
<dbReference type="GO" id="GO:0016887">
    <property type="term" value="F:ATP hydrolysis activity"/>
    <property type="evidence" value="ECO:0007669"/>
    <property type="project" value="InterPro"/>
</dbReference>
<dbReference type="PANTHER" id="PTHR43394:SF1">
    <property type="entry name" value="ATP-BINDING CASSETTE SUB-FAMILY B MEMBER 10, MITOCHONDRIAL"/>
    <property type="match status" value="1"/>
</dbReference>
<evidence type="ECO:0000256" key="3">
    <source>
        <dbReference type="ARBA" id="ARBA00022989"/>
    </source>
</evidence>
<keyword evidence="4 6" id="KW-0472">Membrane</keyword>
<dbReference type="InterPro" id="IPR027417">
    <property type="entry name" value="P-loop_NTPase"/>
</dbReference>
<dbReference type="InterPro" id="IPR003439">
    <property type="entry name" value="ABC_transporter-like_ATP-bd"/>
</dbReference>
<dbReference type="PROSITE" id="PS50929">
    <property type="entry name" value="ABC_TM1F"/>
    <property type="match status" value="1"/>
</dbReference>
<evidence type="ECO:0000256" key="4">
    <source>
        <dbReference type="ARBA" id="ARBA00023136"/>
    </source>
</evidence>
<dbReference type="GO" id="GO:0005524">
    <property type="term" value="F:ATP binding"/>
    <property type="evidence" value="ECO:0007669"/>
    <property type="project" value="UniProtKB-KW"/>
</dbReference>
<comment type="caution">
    <text evidence="9">The sequence shown here is derived from an EMBL/GenBank/DDBJ whole genome shotgun (WGS) entry which is preliminary data.</text>
</comment>
<dbReference type="EMBL" id="PYHR01000002">
    <property type="protein sequence ID" value="PWD50398.1"/>
    <property type="molecule type" value="Genomic_DNA"/>
</dbReference>
<feature type="transmembrane region" description="Helical" evidence="6">
    <location>
        <begin position="43"/>
        <end position="62"/>
    </location>
</feature>
<keyword evidence="2 6" id="KW-0812">Transmembrane</keyword>
<evidence type="ECO:0000256" key="6">
    <source>
        <dbReference type="SAM" id="Phobius"/>
    </source>
</evidence>